<dbReference type="GO" id="GO:0043041">
    <property type="term" value="P:amino acid activation for nonribosomal peptide biosynthetic process"/>
    <property type="evidence" value="ECO:0007669"/>
    <property type="project" value="TreeGrafter"/>
</dbReference>
<dbReference type="InterPro" id="IPR029058">
    <property type="entry name" value="AB_hydrolase_fold"/>
</dbReference>
<organism evidence="5 6">
    <name type="scientific">Roseospira visakhapatnamensis</name>
    <dbReference type="NCBI Taxonomy" id="390880"/>
    <lineage>
        <taxon>Bacteria</taxon>
        <taxon>Pseudomonadati</taxon>
        <taxon>Pseudomonadota</taxon>
        <taxon>Alphaproteobacteria</taxon>
        <taxon>Rhodospirillales</taxon>
        <taxon>Rhodospirillaceae</taxon>
        <taxon>Roseospira</taxon>
    </lineage>
</organism>
<dbReference type="Pfam" id="PF00501">
    <property type="entry name" value="AMP-binding"/>
    <property type="match status" value="1"/>
</dbReference>
<dbReference type="SMART" id="SM00823">
    <property type="entry name" value="PKS_PP"/>
    <property type="match status" value="1"/>
</dbReference>
<dbReference type="InterPro" id="IPR045851">
    <property type="entry name" value="AMP-bd_C_sf"/>
</dbReference>
<dbReference type="Pfam" id="PF13193">
    <property type="entry name" value="AMP-binding_C"/>
    <property type="match status" value="1"/>
</dbReference>
<evidence type="ECO:0000256" key="3">
    <source>
        <dbReference type="SAM" id="MobiDB-lite"/>
    </source>
</evidence>
<evidence type="ECO:0000256" key="1">
    <source>
        <dbReference type="ARBA" id="ARBA00022450"/>
    </source>
</evidence>
<dbReference type="GO" id="GO:0044550">
    <property type="term" value="P:secondary metabolite biosynthetic process"/>
    <property type="evidence" value="ECO:0007669"/>
    <property type="project" value="TreeGrafter"/>
</dbReference>
<protein>
    <submittedName>
        <fullName evidence="5">Amino acid adenylation domain-containing protein</fullName>
    </submittedName>
</protein>
<dbReference type="SUPFAM" id="SSF47336">
    <property type="entry name" value="ACP-like"/>
    <property type="match status" value="1"/>
</dbReference>
<feature type="region of interest" description="Disordered" evidence="3">
    <location>
        <begin position="975"/>
        <end position="1018"/>
    </location>
</feature>
<dbReference type="GO" id="GO:0005737">
    <property type="term" value="C:cytoplasm"/>
    <property type="evidence" value="ECO:0007669"/>
    <property type="project" value="TreeGrafter"/>
</dbReference>
<gene>
    <name evidence="5" type="ORF">GGD89_002622</name>
</gene>
<dbReference type="EMBL" id="JACIGK010000020">
    <property type="protein sequence ID" value="MBB4266984.1"/>
    <property type="molecule type" value="Genomic_DNA"/>
</dbReference>
<keyword evidence="1" id="KW-0596">Phosphopantetheine</keyword>
<dbReference type="PROSITE" id="PS50075">
    <property type="entry name" value="CARRIER"/>
    <property type="match status" value="1"/>
</dbReference>
<proteinExistence type="predicted"/>
<dbReference type="Pfam" id="PF00975">
    <property type="entry name" value="Thioesterase"/>
    <property type="match status" value="1"/>
</dbReference>
<dbReference type="InterPro" id="IPR010071">
    <property type="entry name" value="AA_adenyl_dom"/>
</dbReference>
<dbReference type="InterPro" id="IPR009081">
    <property type="entry name" value="PP-bd_ACP"/>
</dbReference>
<dbReference type="Gene3D" id="1.10.1200.10">
    <property type="entry name" value="ACP-like"/>
    <property type="match status" value="1"/>
</dbReference>
<dbReference type="InterPro" id="IPR001242">
    <property type="entry name" value="Condensation_dom"/>
</dbReference>
<dbReference type="Gene3D" id="3.30.559.30">
    <property type="entry name" value="Nonribosomal peptide synthetase, condensation domain"/>
    <property type="match status" value="1"/>
</dbReference>
<feature type="domain" description="Carrier" evidence="4">
    <location>
        <begin position="1022"/>
        <end position="1097"/>
    </location>
</feature>
<dbReference type="InterPro" id="IPR000873">
    <property type="entry name" value="AMP-dep_synth/lig_dom"/>
</dbReference>
<comment type="caution">
    <text evidence="5">The sequence shown here is derived from an EMBL/GenBank/DDBJ whole genome shotgun (WGS) entry which is preliminary data.</text>
</comment>
<reference evidence="5 6" key="1">
    <citation type="submission" date="2020-08" db="EMBL/GenBank/DDBJ databases">
        <title>Genome sequencing of Purple Non-Sulfur Bacteria from various extreme environments.</title>
        <authorList>
            <person name="Mayer M."/>
        </authorList>
    </citation>
    <scope>NUCLEOTIDE SEQUENCE [LARGE SCALE GENOMIC DNA]</scope>
    <source>
        <strain evidence="5 6">JA131</strain>
    </source>
</reference>
<dbReference type="NCBIfam" id="TIGR01733">
    <property type="entry name" value="AA-adenyl-dom"/>
    <property type="match status" value="1"/>
</dbReference>
<dbReference type="SUPFAM" id="SSF56801">
    <property type="entry name" value="Acetyl-CoA synthetase-like"/>
    <property type="match status" value="1"/>
</dbReference>
<dbReference type="PANTHER" id="PTHR45527">
    <property type="entry name" value="NONRIBOSOMAL PEPTIDE SYNTHETASE"/>
    <property type="match status" value="1"/>
</dbReference>
<dbReference type="SUPFAM" id="SSF52777">
    <property type="entry name" value="CoA-dependent acyltransferases"/>
    <property type="match status" value="2"/>
</dbReference>
<dbReference type="GO" id="GO:0031177">
    <property type="term" value="F:phosphopantetheine binding"/>
    <property type="evidence" value="ECO:0007669"/>
    <property type="project" value="InterPro"/>
</dbReference>
<dbReference type="Gene3D" id="3.30.300.30">
    <property type="match status" value="1"/>
</dbReference>
<dbReference type="SUPFAM" id="SSF53474">
    <property type="entry name" value="alpha/beta-Hydrolases"/>
    <property type="match status" value="1"/>
</dbReference>
<dbReference type="Gene3D" id="3.40.50.1820">
    <property type="entry name" value="alpha/beta hydrolase"/>
    <property type="match status" value="1"/>
</dbReference>
<dbReference type="Pfam" id="PF00550">
    <property type="entry name" value="PP-binding"/>
    <property type="match status" value="1"/>
</dbReference>
<dbReference type="InterPro" id="IPR025110">
    <property type="entry name" value="AMP-bd_C"/>
</dbReference>
<name>A0A7W6RFC0_9PROT</name>
<evidence type="ECO:0000313" key="5">
    <source>
        <dbReference type="EMBL" id="MBB4266984.1"/>
    </source>
</evidence>
<evidence type="ECO:0000259" key="4">
    <source>
        <dbReference type="PROSITE" id="PS50075"/>
    </source>
</evidence>
<sequence length="1366" mass="146552">MRDDTDLPLYPTGPMIAFDPLADGEIKAAVPTIAAQREIWTSLAFGPDAHAAYNNTVSLWFENPVEVDHLTTALRRLVARHPLLRAGFSADGHWLSVFASGTPDITVADLRPLGADALTTALDDIVTRNVTEPFDLSRPTGLRATVARLPGRRTRVTLTVSHILCDGLSWDVLLNDLGAVLDGTAGEPDDPVLDFMEQALAQEDADAFAADLDYWRDVLADGGPDWSLPLDHDPAPGRHFASHRVDDVLAADLVGRIKALGIAHGMTFHTMILSAVTALLHRLSGADDLVVGIPVAGQAISGHPTMIGHGVHLLPVRSRLTRDLPLLDLAGELRETVLDAREHHAVDFGLLLENLPVRRSPGRVPLVPVLINIDGTMGPTHMGGQAVRLVDEARRFENFELFLDMLDAADGLHLRWNASSVLFERETIARFNRSLEVILRAMVEAPDTRVSRLPLISAEDLARLDRFGHGPPAPPPTTGRETVPAAIWAAATAWGDRPAVHDDRGATLTYREVLNRAERVAAALAMAGAGPGDRVAIHLDRHADLVTALLGVLRAGCCLLFLDPGQPQGRRREVLADAAPAVLLVEAEDGEAVARLAPAASRVLTLPEALLTEGPLPSPPTPDTLSHHYYTSGSTGTPKGIPLTHRALMLFMAGTAQVMEAHAGMVWMTQASVVFDVVLQDCLIPLMHGGRVVVAGTETRRDPLALAALADREGVTHWQATPTSWRMLVGLGWEGNARLSLISGGEPLPRALADALLDRVAALWNFYGPTETTVYATAGRVARDEPVTVGVPLPGYEIRVVDRAGERVPPGAVGEILIAGTPVAAGYHDRPDQTAKAFFSDPDGRRVYRTGDLGRWGADGRLHHRGRADAQIKLHGHRIELEEIEARLMHLDGITQAGVVLADAGTPRAHLIAALVTAPGRGPVTEEMVRARLLVDLPEAMIPKGIHCLDRLPQTATGKLDRKALLATLREVPAPATQTAPPAAPPAEGAPPSTMPAAVPTPAASPAMPPAPAEIRGRPAPKALPAHLARMVDLWEEVLARRDIGVDASFFALGGTSLDAATLAVEIGAVYGSQPTLGDVFAHDTPRTLATLMAARIRPSGIARATCLATGRPDLPPIILFPPQGGQILRYRKLAITPGLEAPLWAFEQSVDLLDRTSMGDIVEAFLPDVAAISGDHPLLLGGFSFGGALAYEAAQRLTARGQPVAGLILLDTVLDLPESLWFKLHRAWLEARFADDRLTWFRDKVRRNALKLIGRYVPPPLFEPEMADLPGYRDLMAIHTNALHGYRPAPTTVPVTLIASDGDPVACRLDPNNGWLPFAKGPFTRIGLPFEDHLELLENTHLPAVVATLTRVAEAVRDATDARAG</sequence>
<feature type="compositionally biased region" description="Low complexity" evidence="3">
    <location>
        <begin position="990"/>
        <end position="1006"/>
    </location>
</feature>
<dbReference type="InterPro" id="IPR001031">
    <property type="entry name" value="Thioesterase"/>
</dbReference>
<keyword evidence="6" id="KW-1185">Reference proteome</keyword>
<dbReference type="InterPro" id="IPR036736">
    <property type="entry name" value="ACP-like_sf"/>
</dbReference>
<dbReference type="Pfam" id="PF00668">
    <property type="entry name" value="Condensation"/>
    <property type="match status" value="1"/>
</dbReference>
<dbReference type="InterPro" id="IPR042099">
    <property type="entry name" value="ANL_N_sf"/>
</dbReference>
<evidence type="ECO:0000256" key="2">
    <source>
        <dbReference type="ARBA" id="ARBA00022553"/>
    </source>
</evidence>
<dbReference type="GO" id="GO:0003824">
    <property type="term" value="F:catalytic activity"/>
    <property type="evidence" value="ECO:0007669"/>
    <property type="project" value="InterPro"/>
</dbReference>
<dbReference type="InterPro" id="IPR020806">
    <property type="entry name" value="PKS_PP-bd"/>
</dbReference>
<accession>A0A7W6RFC0</accession>
<dbReference type="Gene3D" id="3.40.50.12780">
    <property type="entry name" value="N-terminal domain of ligase-like"/>
    <property type="match status" value="1"/>
</dbReference>
<keyword evidence="2" id="KW-0597">Phosphoprotein</keyword>
<dbReference type="RefSeq" id="WP_184045938.1">
    <property type="nucleotide sequence ID" value="NZ_JACIGK010000020.1"/>
</dbReference>
<dbReference type="Gene3D" id="3.30.559.10">
    <property type="entry name" value="Chloramphenicol acetyltransferase-like domain"/>
    <property type="match status" value="1"/>
</dbReference>
<dbReference type="InterPro" id="IPR023213">
    <property type="entry name" value="CAT-like_dom_sf"/>
</dbReference>
<evidence type="ECO:0000313" key="6">
    <source>
        <dbReference type="Proteomes" id="UP000554286"/>
    </source>
</evidence>
<dbReference type="PANTHER" id="PTHR45527:SF1">
    <property type="entry name" value="FATTY ACID SYNTHASE"/>
    <property type="match status" value="1"/>
</dbReference>
<dbReference type="Proteomes" id="UP000554286">
    <property type="component" value="Unassembled WGS sequence"/>
</dbReference>